<evidence type="ECO:0000259" key="2">
    <source>
        <dbReference type="Pfam" id="PF14238"/>
    </source>
</evidence>
<dbReference type="Proteomes" id="UP000712157">
    <property type="component" value="Unassembled WGS sequence"/>
</dbReference>
<dbReference type="EMBL" id="JAHQCW010000025">
    <property type="protein sequence ID" value="MBU9737781.1"/>
    <property type="molecule type" value="Genomic_DNA"/>
</dbReference>
<evidence type="ECO:0000313" key="3">
    <source>
        <dbReference type="EMBL" id="MBU9737781.1"/>
    </source>
</evidence>
<dbReference type="Pfam" id="PF14238">
    <property type="entry name" value="DUF4340"/>
    <property type="match status" value="1"/>
</dbReference>
<evidence type="ECO:0000256" key="1">
    <source>
        <dbReference type="SAM" id="Phobius"/>
    </source>
</evidence>
<reference evidence="3" key="1">
    <citation type="submission" date="2021-06" db="EMBL/GenBank/DDBJ databases">
        <title>Description of novel taxa of the family Lachnospiraceae.</title>
        <authorList>
            <person name="Chaplin A.V."/>
            <person name="Sokolova S.R."/>
            <person name="Pikina A.P."/>
            <person name="Korzhanova M."/>
            <person name="Belova V."/>
            <person name="Korostin D."/>
            <person name="Efimov B.A."/>
        </authorList>
    </citation>
    <scope>NUCLEOTIDE SEQUENCE</scope>
    <source>
        <strain evidence="3">ASD5720</strain>
    </source>
</reference>
<organism evidence="3 4">
    <name type="scientific">Diplocloster agilis</name>
    <dbReference type="NCBI Taxonomy" id="2850323"/>
    <lineage>
        <taxon>Bacteria</taxon>
        <taxon>Bacillati</taxon>
        <taxon>Bacillota</taxon>
        <taxon>Clostridia</taxon>
        <taxon>Lachnospirales</taxon>
        <taxon>Lachnospiraceae</taxon>
        <taxon>Diplocloster</taxon>
    </lineage>
</organism>
<accession>A0A949K5T1</accession>
<sequence length="350" mass="38173">MTGKKKHRTRNLILAVIVLAVFIGIYLAVVNFAKREEEKEQAASQADTVQIVSMDSDHVDHISYLHDGQTLSFHKKSEDDTENWYYDGDESIPINKNTLDSMVSGMTSLEGTSTVAEDDQNYEEYGLDQPSNQITLQDTDGTKITVLIGDTNSITGEYYAAVQGEAGVYTVASTAVSGFESDLMSLVEADSYPAISMDTISNLTLAGADESVSIQKAGDTDAYNWKLIRADGSEAGIRTEYAEELLQNVTEASYTGLKEYNSKDLSVYGLSEPALTLTVDYTIETNEEGDGGDTETVTTPQQFVLMIGSQDEDGGYYAKPADNSNVYLISADRVLPLLEAGQKVEENILQ</sequence>
<keyword evidence="1" id="KW-0472">Membrane</keyword>
<keyword evidence="4" id="KW-1185">Reference proteome</keyword>
<feature type="domain" description="DUF4340" evidence="2">
    <location>
        <begin position="84"/>
        <end position="253"/>
    </location>
</feature>
<dbReference type="InterPro" id="IPR025641">
    <property type="entry name" value="DUF4340"/>
</dbReference>
<keyword evidence="1" id="KW-1133">Transmembrane helix</keyword>
<proteinExistence type="predicted"/>
<keyword evidence="1" id="KW-0812">Transmembrane</keyword>
<gene>
    <name evidence="3" type="ORF">KTH89_14640</name>
</gene>
<dbReference type="RefSeq" id="WP_238722201.1">
    <property type="nucleotide sequence ID" value="NZ_JAHQCW010000025.1"/>
</dbReference>
<name>A0A949K5T1_9FIRM</name>
<evidence type="ECO:0000313" key="4">
    <source>
        <dbReference type="Proteomes" id="UP000712157"/>
    </source>
</evidence>
<dbReference type="AlphaFoldDB" id="A0A949K5T1"/>
<feature type="transmembrane region" description="Helical" evidence="1">
    <location>
        <begin position="12"/>
        <end position="33"/>
    </location>
</feature>
<comment type="caution">
    <text evidence="3">The sequence shown here is derived from an EMBL/GenBank/DDBJ whole genome shotgun (WGS) entry which is preliminary data.</text>
</comment>
<protein>
    <submittedName>
        <fullName evidence="3">DUF4340 domain-containing protein</fullName>
    </submittedName>
</protein>